<dbReference type="InterPro" id="IPR051908">
    <property type="entry name" value="Ribosomal_N-acetyltransferase"/>
</dbReference>
<dbReference type="Proteomes" id="UP001230328">
    <property type="component" value="Unassembled WGS sequence"/>
</dbReference>
<dbReference type="InterPro" id="IPR016181">
    <property type="entry name" value="Acyl_CoA_acyltransferase"/>
</dbReference>
<dbReference type="SUPFAM" id="SSF55729">
    <property type="entry name" value="Acyl-CoA N-acyltransferases (Nat)"/>
    <property type="match status" value="1"/>
</dbReference>
<evidence type="ECO:0000313" key="2">
    <source>
        <dbReference type="EMBL" id="MDQ1027935.1"/>
    </source>
</evidence>
<proteinExistence type="predicted"/>
<dbReference type="InterPro" id="IPR000182">
    <property type="entry name" value="GNAT_dom"/>
</dbReference>
<dbReference type="EMBL" id="JAUSZI010000002">
    <property type="protein sequence ID" value="MDQ1027935.1"/>
    <property type="molecule type" value="Genomic_DNA"/>
</dbReference>
<feature type="domain" description="N-acetyltransferase" evidence="1">
    <location>
        <begin position="69"/>
        <end position="233"/>
    </location>
</feature>
<dbReference type="PROSITE" id="PS51186">
    <property type="entry name" value="GNAT"/>
    <property type="match status" value="1"/>
</dbReference>
<sequence length="242" mass="27532">MDREKVALRVGQPDLTVTKGDGFVTAALNPEAWLKPSRQSTVRAWFGLDSRCPLLIQWWMTSFWTGTRVRLRGIEPDDWTGFMRFAVDEERLGDAVRPPRSAEGHRAWTKEQASAETDGDCFRLAIEALDTGEMVGAVSSNHADPQAGRFEYGVTVGADHRRKGYAAEAVVMLLRFMFAERRYHKCEARVFDYNQRSLALHHRLGFVEEGRLRDHVFVAGRHHDLVLLGILADEFDRLHPPT</sequence>
<comment type="caution">
    <text evidence="2">The sequence shown here is derived from an EMBL/GenBank/DDBJ whole genome shotgun (WGS) entry which is preliminary data.</text>
</comment>
<gene>
    <name evidence="2" type="ORF">QF035_005517</name>
</gene>
<evidence type="ECO:0000259" key="1">
    <source>
        <dbReference type="PROSITE" id="PS51186"/>
    </source>
</evidence>
<protein>
    <submittedName>
        <fullName evidence="2">RimJ/RimL family protein N-acetyltransferase</fullName>
    </submittedName>
</protein>
<dbReference type="PANTHER" id="PTHR43441">
    <property type="entry name" value="RIBOSOMAL-PROTEIN-SERINE ACETYLTRANSFERASE"/>
    <property type="match status" value="1"/>
</dbReference>
<dbReference type="Gene3D" id="3.40.630.30">
    <property type="match status" value="1"/>
</dbReference>
<dbReference type="PANTHER" id="PTHR43441:SF2">
    <property type="entry name" value="FAMILY ACETYLTRANSFERASE, PUTATIVE (AFU_ORTHOLOGUE AFUA_7G00850)-RELATED"/>
    <property type="match status" value="1"/>
</dbReference>
<evidence type="ECO:0000313" key="3">
    <source>
        <dbReference type="Proteomes" id="UP001230328"/>
    </source>
</evidence>
<name>A0ABU0SWL5_9ACTN</name>
<accession>A0ABU0SWL5</accession>
<organism evidence="2 3">
    <name type="scientific">Streptomyces umbrinus</name>
    <dbReference type="NCBI Taxonomy" id="67370"/>
    <lineage>
        <taxon>Bacteria</taxon>
        <taxon>Bacillati</taxon>
        <taxon>Actinomycetota</taxon>
        <taxon>Actinomycetes</taxon>
        <taxon>Kitasatosporales</taxon>
        <taxon>Streptomycetaceae</taxon>
        <taxon>Streptomyces</taxon>
        <taxon>Streptomyces phaeochromogenes group</taxon>
    </lineage>
</organism>
<reference evidence="2 3" key="1">
    <citation type="submission" date="2023-07" db="EMBL/GenBank/DDBJ databases">
        <title>Comparative genomics of wheat-associated soil bacteria to identify genetic determinants of phenazine resistance.</title>
        <authorList>
            <person name="Mouncey N."/>
        </authorList>
    </citation>
    <scope>NUCLEOTIDE SEQUENCE [LARGE SCALE GENOMIC DNA]</scope>
    <source>
        <strain evidence="2 3">V2I4</strain>
    </source>
</reference>
<keyword evidence="3" id="KW-1185">Reference proteome</keyword>
<dbReference type="Pfam" id="PF13302">
    <property type="entry name" value="Acetyltransf_3"/>
    <property type="match status" value="1"/>
</dbReference>